<dbReference type="Gene3D" id="3.40.50.300">
    <property type="entry name" value="P-loop containing nucleotide triphosphate hydrolases"/>
    <property type="match status" value="1"/>
</dbReference>
<keyword evidence="4" id="KW-0238">DNA-binding</keyword>
<feature type="domain" description="Sigma-54 factor interaction" evidence="6">
    <location>
        <begin position="15"/>
        <end position="230"/>
    </location>
</feature>
<organism evidence="7 8">
    <name type="scientific">Thiospirochaeta perfilievii</name>
    <dbReference type="NCBI Taxonomy" id="252967"/>
    <lineage>
        <taxon>Bacteria</taxon>
        <taxon>Pseudomonadati</taxon>
        <taxon>Spirochaetota</taxon>
        <taxon>Spirochaetia</taxon>
        <taxon>Spirochaetales</taxon>
        <taxon>Spirochaetaceae</taxon>
        <taxon>Thiospirochaeta</taxon>
    </lineage>
</organism>
<evidence type="ECO:0000313" key="8">
    <source>
        <dbReference type="Proteomes" id="UP000323824"/>
    </source>
</evidence>
<dbReference type="FunFam" id="3.40.50.300:FF:000006">
    <property type="entry name" value="DNA-binding transcriptional regulator NtrC"/>
    <property type="match status" value="1"/>
</dbReference>
<keyword evidence="2" id="KW-0067">ATP-binding</keyword>
<proteinExistence type="predicted"/>
<dbReference type="InterPro" id="IPR027417">
    <property type="entry name" value="P-loop_NTPase"/>
</dbReference>
<dbReference type="EMBL" id="CP035807">
    <property type="protein sequence ID" value="QEN03210.1"/>
    <property type="molecule type" value="Genomic_DNA"/>
</dbReference>
<dbReference type="InterPro" id="IPR025944">
    <property type="entry name" value="Sigma_54_int_dom_CS"/>
</dbReference>
<dbReference type="PANTHER" id="PTHR32071:SF117">
    <property type="entry name" value="PTS-DEPENDENT DIHYDROXYACETONE KINASE OPERON REGULATORY PROTEIN-RELATED"/>
    <property type="match status" value="1"/>
</dbReference>
<dbReference type="Pfam" id="PF02954">
    <property type="entry name" value="HTH_8"/>
    <property type="match status" value="1"/>
</dbReference>
<dbReference type="Pfam" id="PF25601">
    <property type="entry name" value="AAA_lid_14"/>
    <property type="match status" value="1"/>
</dbReference>
<dbReference type="InterPro" id="IPR002197">
    <property type="entry name" value="HTH_Fis"/>
</dbReference>
<dbReference type="OrthoDB" id="9803970at2"/>
<dbReference type="RefSeq" id="WP_149566470.1">
    <property type="nucleotide sequence ID" value="NZ_CP035807.1"/>
</dbReference>
<evidence type="ECO:0000259" key="6">
    <source>
        <dbReference type="PROSITE" id="PS50045"/>
    </source>
</evidence>
<dbReference type="InterPro" id="IPR002078">
    <property type="entry name" value="Sigma_54_int"/>
</dbReference>
<dbReference type="InterPro" id="IPR009057">
    <property type="entry name" value="Homeodomain-like_sf"/>
</dbReference>
<name>A0A5C1Q843_9SPIO</name>
<dbReference type="CDD" id="cd00009">
    <property type="entry name" value="AAA"/>
    <property type="match status" value="1"/>
</dbReference>
<protein>
    <submittedName>
        <fullName evidence="7">Sigma-54-dependent Fis family transcriptional regulator</fullName>
    </submittedName>
</protein>
<dbReference type="GO" id="GO:0005524">
    <property type="term" value="F:ATP binding"/>
    <property type="evidence" value="ECO:0007669"/>
    <property type="project" value="UniProtKB-KW"/>
</dbReference>
<dbReference type="InterPro" id="IPR025662">
    <property type="entry name" value="Sigma_54_int_dom_ATP-bd_1"/>
</dbReference>
<accession>A0A5C1Q843</accession>
<dbReference type="Gene3D" id="1.10.8.60">
    <property type="match status" value="1"/>
</dbReference>
<evidence type="ECO:0000256" key="4">
    <source>
        <dbReference type="ARBA" id="ARBA00023125"/>
    </source>
</evidence>
<dbReference type="SUPFAM" id="SSF46689">
    <property type="entry name" value="Homeodomain-like"/>
    <property type="match status" value="1"/>
</dbReference>
<sequence length="304" mass="34403">MDESCKLYLPECLCEQLENIARSSANLLITGETGVGKEVVANFIHILSKGRDNPPVTINIGAFPEDLLEKELFGSIKGAFTDSEEDYKGKFDLASNTTLILDEIGEIPLHIQGKLLSAIERGVITPLGSNRTVKVNCRIIGVTNRDVNELLDGGLLRKDLFYRLNVLSLDIPPLRERKEFLPEIAHDLLNEFCVNGKNRTLSRESLSKLLAYNWPGNIRELKNCIERAITLTDKKEITSEYLLLSSDNNVNISKNTLKEAIKNFKKEYIKEVLDSNFWNITKSSKILGIQRTYLSRLIKELYNE</sequence>
<reference evidence="7 8" key="1">
    <citation type="submission" date="2019-02" db="EMBL/GenBank/DDBJ databases">
        <authorList>
            <person name="Fomenkov A."/>
            <person name="Dubinina G."/>
            <person name="Grabovich M."/>
            <person name="Vincze T."/>
            <person name="Roberts R.J."/>
        </authorList>
    </citation>
    <scope>NUCLEOTIDE SEQUENCE [LARGE SCALE GENOMIC DNA]</scope>
    <source>
        <strain evidence="7 8">P</strain>
    </source>
</reference>
<dbReference type="KEGG" id="sper:EW093_00325"/>
<evidence type="ECO:0000256" key="1">
    <source>
        <dbReference type="ARBA" id="ARBA00022741"/>
    </source>
</evidence>
<dbReference type="GO" id="GO:0043565">
    <property type="term" value="F:sequence-specific DNA binding"/>
    <property type="evidence" value="ECO:0007669"/>
    <property type="project" value="InterPro"/>
</dbReference>
<dbReference type="Pfam" id="PF00158">
    <property type="entry name" value="Sigma54_activat"/>
    <property type="match status" value="1"/>
</dbReference>
<evidence type="ECO:0000256" key="3">
    <source>
        <dbReference type="ARBA" id="ARBA00023015"/>
    </source>
</evidence>
<keyword evidence="3" id="KW-0805">Transcription regulation</keyword>
<keyword evidence="1" id="KW-0547">Nucleotide-binding</keyword>
<evidence type="ECO:0000256" key="2">
    <source>
        <dbReference type="ARBA" id="ARBA00022840"/>
    </source>
</evidence>
<dbReference type="PROSITE" id="PS00675">
    <property type="entry name" value="SIGMA54_INTERACT_1"/>
    <property type="match status" value="1"/>
</dbReference>
<dbReference type="PROSITE" id="PS50045">
    <property type="entry name" value="SIGMA54_INTERACT_4"/>
    <property type="match status" value="1"/>
</dbReference>
<gene>
    <name evidence="7" type="ORF">EW093_00325</name>
</gene>
<dbReference type="SUPFAM" id="SSF52540">
    <property type="entry name" value="P-loop containing nucleoside triphosphate hydrolases"/>
    <property type="match status" value="1"/>
</dbReference>
<dbReference type="GO" id="GO:0006355">
    <property type="term" value="P:regulation of DNA-templated transcription"/>
    <property type="evidence" value="ECO:0007669"/>
    <property type="project" value="InterPro"/>
</dbReference>
<dbReference type="InterPro" id="IPR058031">
    <property type="entry name" value="AAA_lid_NorR"/>
</dbReference>
<evidence type="ECO:0000313" key="7">
    <source>
        <dbReference type="EMBL" id="QEN03210.1"/>
    </source>
</evidence>
<keyword evidence="8" id="KW-1185">Reference proteome</keyword>
<dbReference type="AlphaFoldDB" id="A0A5C1Q843"/>
<keyword evidence="5" id="KW-0804">Transcription</keyword>
<dbReference type="PROSITE" id="PS00688">
    <property type="entry name" value="SIGMA54_INTERACT_3"/>
    <property type="match status" value="1"/>
</dbReference>
<dbReference type="PANTHER" id="PTHR32071">
    <property type="entry name" value="TRANSCRIPTIONAL REGULATORY PROTEIN"/>
    <property type="match status" value="1"/>
</dbReference>
<dbReference type="Gene3D" id="1.10.10.60">
    <property type="entry name" value="Homeodomain-like"/>
    <property type="match status" value="1"/>
</dbReference>
<dbReference type="Proteomes" id="UP000323824">
    <property type="component" value="Chromosome"/>
</dbReference>
<evidence type="ECO:0000256" key="5">
    <source>
        <dbReference type="ARBA" id="ARBA00023163"/>
    </source>
</evidence>
<reference evidence="7 8" key="2">
    <citation type="submission" date="2019-09" db="EMBL/GenBank/DDBJ databases">
        <title>Complete Genome Sequence and Methylome Analysis of free living Spirochaetas.</title>
        <authorList>
            <person name="Leshcheva N."/>
            <person name="Mikheeva N."/>
        </authorList>
    </citation>
    <scope>NUCLEOTIDE SEQUENCE [LARGE SCALE GENOMIC DNA]</scope>
    <source>
        <strain evidence="7 8">P</strain>
    </source>
</reference>
<dbReference type="SMART" id="SM00382">
    <property type="entry name" value="AAA"/>
    <property type="match status" value="1"/>
</dbReference>
<dbReference type="InterPro" id="IPR003593">
    <property type="entry name" value="AAA+_ATPase"/>
</dbReference>